<feature type="compositionally biased region" description="Pro residues" evidence="1">
    <location>
        <begin position="16"/>
        <end position="25"/>
    </location>
</feature>
<keyword evidence="3" id="KW-1185">Reference proteome</keyword>
<sequence>MTITDPTRTPAAAPAQPGPAQPGPGPDLGTQTDELDLGAAGVLEIERDGSSGVLVALRGGGRDYLVVDRDGTRTWPGVARSVERIGEGSLVREVHPVVGPSWSEHYRWEGDDLTLVDGVEVRRDALGRVVACLPGGPDPAPSSHRWWYTHGPHGLVEVRGPGTARRLVLGPDGRVREVHDETGTRVLTYDDRGRRTVAARPAGDVVDDDGRTWVTRDADGRVRAVYLWDGMRCLARVDGPLGAPLGAVFSLDPSGTPVRVLTSRDALRIPRDAYGEALLRHPGVPGLFGGRVHGQVVHLPLRRLDPTTGTFGEPDPCDGGDDDPRRPAGYEGPLPVESAPRSAYEVCRGDPVGRSDPTGGVSGGLVLSTLTWSFQNNIMSFFGIDWWFNLFMSLIAAPFAGSQYDFFSSTGMSTTDRLGAFGVRRDGFMNVITGGRAFTTQHIVWAPDSAFEELQRGEVVDPLGRYEPTHYGTYLSLAPTGAAASLLACGPTSAPWLPGDLTAWTRHGGVGVPAAPGTLTPWFPSGGLHLDRTRLDTRHDVTATLTELRAGPVAAGDFELRSVLTAPAPTGLAAGARILVDDGTAMAIATVLGVLPVPMGERVQLTEDLPLTGAALTVTPLAAAPASSESRPAGAPANSFSARGTTATYAAGDLLRLTAATGQVLVARVARLEARLPLERPLPGTLASPISVAAGTLGPNQTVTPSGTTLDFGPTTPPGQGATGVVEGGTRTGVRVEAPPAGSVVTIDVAAPAGTTSFRSVTAGTVLGARADAVETDPALTYTPVSAGTAPDGSAGTVVLRVEGGGLAHARVVPGAPTHDVVVLDRPLVGSGPWIVERWTTSGSAITSVVSTNLLAIAVPSPERFEGMPVMLTRVTGEPPTATSRLTGDAVSGTFTPTPSTATPPVPALAAALQVGRPVLVGTELTAIRSLRCAVTFAPAVDLGATGLRLVRLAPTGYTYDAVVASAAAVDLRGTVTPPGGTTVPAPFLRAVPGDILAVTPAGATTTWHRVASVANGRLTLAGGPALTAAVGTGVTVQQAAVSDPDTGGPFLGTDGTRTGTGATTTATFTLWRSDDLRGTTSVLGIVDGEVTHPVILNGDAPVAEVTFSTPVTATGAALSTFAHTSTTTGSTVTRDTAFFDAVTRDGALLLAEVPAGVTPLTTAANQSVVVVALEPVGDVRTATLGPGTLLVPDEEPTEIDRGQSLVNHELTHTVQYHRWGPLWFCAFPMIALELPGILASDTELPEFSAFLDATVATGTGGTWSVTIPQHATVSIGSGATLQVVQGARIVEASVTAVTGDEFSVRVENGALPTGRVAVRKKQAVGGFDVPFAILDLMTHGGLVNLLAGTTWGGIFWLVGKAFYGLGRAMVGTGDLFAATVGAGGTTLTLAQAADAEKLPATGRVTIRRGEDTVIRSATKDGTTLTLTEAVAFTGDVRVGGYDSHEPESAFDWYSYKAGTIDAANHFAIDLGSGHGLSPEDRVVVRYRAGRPFRTDVLAVSGGRVELSTAVPVTGDELSVRVARVGASDPLGNADSSAMVEMGMGWMKWLFDPYGQVEPAVAPGDWTRWLLRVMRWLLGTQNFSLLPFGHLWWDRMFPGDANAHKSQIEQEASSESGDVYSPLGRLTGDVTHDGLTTAHAVVGDVMRYRYWPESSSTSFVEDGRLDAPGVHLTRDLRLMPNGAAVGTSAAPNGTTVPNPTVTDPGTFVASDLTERDPDPRAIAVTDPAAGTPDPLGFRASDLGTVPAGARIERNQAVYAAFTRPGTHRVTTRNGIGGAQQSVDAVAAGRQPLWFDVRVDDVTVTGAGQTLDASAPGTSDHLTLVPFQSVDLVIAPAVPRIHQVTALEPTGALVIDTAARLTARSATTTPVPVEVSRLHAATDGHYQGGLARAGMHLSRDLHVPVRTLTVEVVATLPLRDAARREATELTTLARGTEAFLLVPAPVTTPPAITSINGAAPPSGTADPVSRADAPDAAAFLGATGSAFRVQFADTATTGTYTLSVQVGDGGSSQTLTCDFTLS</sequence>
<protein>
    <recommendedName>
        <fullName evidence="4">DUF4157 domain-containing protein</fullName>
    </recommendedName>
</protein>
<dbReference type="Proteomes" id="UP000320461">
    <property type="component" value="Unassembled WGS sequence"/>
</dbReference>
<name>A0A4Y3KN33_9CELL</name>
<dbReference type="OrthoDB" id="9765204at2"/>
<proteinExistence type="predicted"/>
<evidence type="ECO:0008006" key="4">
    <source>
        <dbReference type="Google" id="ProtNLM"/>
    </source>
</evidence>
<evidence type="ECO:0000256" key="1">
    <source>
        <dbReference type="SAM" id="MobiDB-lite"/>
    </source>
</evidence>
<gene>
    <name evidence="2" type="ORF">CGE01nite_16210</name>
</gene>
<organism evidence="2 3">
    <name type="scientific">Cellulomonas gelida</name>
    <dbReference type="NCBI Taxonomy" id="1712"/>
    <lineage>
        <taxon>Bacteria</taxon>
        <taxon>Bacillati</taxon>
        <taxon>Actinomycetota</taxon>
        <taxon>Actinomycetes</taxon>
        <taxon>Micrococcales</taxon>
        <taxon>Cellulomonadaceae</taxon>
        <taxon>Cellulomonas</taxon>
    </lineage>
</organism>
<reference evidence="2 3" key="1">
    <citation type="submission" date="2019-06" db="EMBL/GenBank/DDBJ databases">
        <title>Whole genome shotgun sequence of Cellulomonas gelida NBRC 3748.</title>
        <authorList>
            <person name="Hosoyama A."/>
            <person name="Uohara A."/>
            <person name="Ohji S."/>
            <person name="Ichikawa N."/>
        </authorList>
    </citation>
    <scope>NUCLEOTIDE SEQUENCE [LARGE SCALE GENOMIC DNA]</scope>
    <source>
        <strain evidence="2 3">NBRC 3748</strain>
    </source>
</reference>
<dbReference type="EMBL" id="BJLQ01000014">
    <property type="protein sequence ID" value="GEA84370.1"/>
    <property type="molecule type" value="Genomic_DNA"/>
</dbReference>
<accession>A0A4Y3KN33</accession>
<feature type="region of interest" description="Disordered" evidence="1">
    <location>
        <begin position="1"/>
        <end position="33"/>
    </location>
</feature>
<evidence type="ECO:0000313" key="3">
    <source>
        <dbReference type="Proteomes" id="UP000320461"/>
    </source>
</evidence>
<feature type="region of interest" description="Disordered" evidence="1">
    <location>
        <begin position="304"/>
        <end position="337"/>
    </location>
</feature>
<dbReference type="SUPFAM" id="SSF63829">
    <property type="entry name" value="Calcium-dependent phosphotriesterase"/>
    <property type="match status" value="1"/>
</dbReference>
<comment type="caution">
    <text evidence="2">The sequence shown here is derived from an EMBL/GenBank/DDBJ whole genome shotgun (WGS) entry which is preliminary data.</text>
</comment>
<evidence type="ECO:0000313" key="2">
    <source>
        <dbReference type="EMBL" id="GEA84370.1"/>
    </source>
</evidence>
<dbReference type="RefSeq" id="WP_141370151.1">
    <property type="nucleotide sequence ID" value="NZ_BJLQ01000014.1"/>
</dbReference>